<name>A0A0N5DAZ9_THECL</name>
<keyword evidence="2" id="KW-1185">Reference proteome</keyword>
<dbReference type="WBParaSite" id="TCLT_0001036101-mRNA-1">
    <property type="protein sequence ID" value="TCLT_0001036101-mRNA-1"/>
    <property type="gene ID" value="TCLT_0001036101"/>
</dbReference>
<evidence type="ECO:0000313" key="1">
    <source>
        <dbReference type="EMBL" id="VDN08038.1"/>
    </source>
</evidence>
<sequence>MNKKLADEPQLRAHEEIFSLNNAYWASNFFFKSRHASLPHFSFCDYKYSCRRLLPLNPTRFFHNVDHRVFIAFFQRFLEFHCPSYSEEPLEAGKLAKPLSATFYIIDVASCTHTSLKHGESVWEAAKFHVMRDETV</sequence>
<dbReference type="Proteomes" id="UP000276776">
    <property type="component" value="Unassembled WGS sequence"/>
</dbReference>
<evidence type="ECO:0000313" key="3">
    <source>
        <dbReference type="WBParaSite" id="TCLT_0001036101-mRNA-1"/>
    </source>
</evidence>
<gene>
    <name evidence="1" type="ORF">TCLT_LOCUS10350</name>
</gene>
<dbReference type="AlphaFoldDB" id="A0A0N5DAZ9"/>
<protein>
    <submittedName>
        <fullName evidence="1 3">Uncharacterized protein</fullName>
    </submittedName>
</protein>
<organism evidence="3">
    <name type="scientific">Thelazia callipaeda</name>
    <name type="common">Oriental eyeworm</name>
    <name type="synonym">Parasitic nematode</name>
    <dbReference type="NCBI Taxonomy" id="103827"/>
    <lineage>
        <taxon>Eukaryota</taxon>
        <taxon>Metazoa</taxon>
        <taxon>Ecdysozoa</taxon>
        <taxon>Nematoda</taxon>
        <taxon>Chromadorea</taxon>
        <taxon>Rhabditida</taxon>
        <taxon>Spirurina</taxon>
        <taxon>Spiruromorpha</taxon>
        <taxon>Thelazioidea</taxon>
        <taxon>Thelaziidae</taxon>
        <taxon>Thelazia</taxon>
    </lineage>
</organism>
<proteinExistence type="predicted"/>
<dbReference type="EMBL" id="UYYF01005067">
    <property type="protein sequence ID" value="VDN08038.1"/>
    <property type="molecule type" value="Genomic_DNA"/>
</dbReference>
<reference evidence="1 2" key="2">
    <citation type="submission" date="2018-11" db="EMBL/GenBank/DDBJ databases">
        <authorList>
            <consortium name="Pathogen Informatics"/>
        </authorList>
    </citation>
    <scope>NUCLEOTIDE SEQUENCE [LARGE SCALE GENOMIC DNA]</scope>
</reference>
<evidence type="ECO:0000313" key="2">
    <source>
        <dbReference type="Proteomes" id="UP000276776"/>
    </source>
</evidence>
<accession>A0A0N5DAZ9</accession>
<reference evidence="3" key="1">
    <citation type="submission" date="2017-02" db="UniProtKB">
        <authorList>
            <consortium name="WormBaseParasite"/>
        </authorList>
    </citation>
    <scope>IDENTIFICATION</scope>
</reference>